<dbReference type="EMBL" id="CAEZYW010000212">
    <property type="protein sequence ID" value="CAB4750966.1"/>
    <property type="molecule type" value="Genomic_DNA"/>
</dbReference>
<accession>A0A6J6TV47</accession>
<keyword evidence="2" id="KW-0012">Acyltransferase</keyword>
<dbReference type="InterPro" id="IPR006464">
    <property type="entry name" value="AcTrfase_RimI/Ard1"/>
</dbReference>
<dbReference type="EMBL" id="CAEZYZ010000187">
    <property type="protein sequence ID" value="CAB4756461.1"/>
    <property type="molecule type" value="Genomic_DNA"/>
</dbReference>
<evidence type="ECO:0000256" key="1">
    <source>
        <dbReference type="ARBA" id="ARBA00022679"/>
    </source>
</evidence>
<dbReference type="CDD" id="cd04301">
    <property type="entry name" value="NAT_SF"/>
    <property type="match status" value="1"/>
</dbReference>
<evidence type="ECO:0000259" key="3">
    <source>
        <dbReference type="PROSITE" id="PS51186"/>
    </source>
</evidence>
<keyword evidence="1" id="KW-0808">Transferase</keyword>
<dbReference type="InterPro" id="IPR050832">
    <property type="entry name" value="Bact_Acetyltransf"/>
</dbReference>
<dbReference type="InterPro" id="IPR000182">
    <property type="entry name" value="GNAT_dom"/>
</dbReference>
<sequence length="153" mass="17272">MTAVDVRPMRWPDIEPVHRLESELFTVDPWSIEQFWSELAQQSRAYAVAVDGERIIGYAGAFLLAPDSDVQTIAVSPRDQGRGVGAILLTWLIEQAVAQGCRQMLLEVRSDNVPAIAMYERFGFERISVRRDYYERGIDAVIMRLRPITGSGT</sequence>
<dbReference type="GO" id="GO:0008080">
    <property type="term" value="F:N-acetyltransferase activity"/>
    <property type="evidence" value="ECO:0007669"/>
    <property type="project" value="InterPro"/>
</dbReference>
<evidence type="ECO:0000313" key="5">
    <source>
        <dbReference type="EMBL" id="CAB4756461.1"/>
    </source>
</evidence>
<name>A0A6J6TV47_9ZZZZ</name>
<dbReference type="AlphaFoldDB" id="A0A6J6TV47"/>
<evidence type="ECO:0000313" key="4">
    <source>
        <dbReference type="EMBL" id="CAB4750966.1"/>
    </source>
</evidence>
<dbReference type="NCBIfam" id="TIGR01575">
    <property type="entry name" value="rimI"/>
    <property type="match status" value="1"/>
</dbReference>
<dbReference type="PANTHER" id="PTHR43877:SF2">
    <property type="entry name" value="AMINOALKYLPHOSPHONATE N-ACETYLTRANSFERASE-RELATED"/>
    <property type="match status" value="1"/>
</dbReference>
<gene>
    <name evidence="4" type="ORF">UFOPK2786_01288</name>
    <name evidence="5" type="ORF">UFOPK2810_01103</name>
</gene>
<dbReference type="Pfam" id="PF00583">
    <property type="entry name" value="Acetyltransf_1"/>
    <property type="match status" value="1"/>
</dbReference>
<reference evidence="4" key="1">
    <citation type="submission" date="2020-05" db="EMBL/GenBank/DDBJ databases">
        <authorList>
            <person name="Chiriac C."/>
            <person name="Salcher M."/>
            <person name="Ghai R."/>
            <person name="Kavagutti S V."/>
        </authorList>
    </citation>
    <scope>NUCLEOTIDE SEQUENCE</scope>
</reference>
<dbReference type="PANTHER" id="PTHR43877">
    <property type="entry name" value="AMINOALKYLPHOSPHONATE N-ACETYLTRANSFERASE-RELATED-RELATED"/>
    <property type="match status" value="1"/>
</dbReference>
<organism evidence="4">
    <name type="scientific">freshwater metagenome</name>
    <dbReference type="NCBI Taxonomy" id="449393"/>
    <lineage>
        <taxon>unclassified sequences</taxon>
        <taxon>metagenomes</taxon>
        <taxon>ecological metagenomes</taxon>
    </lineage>
</organism>
<evidence type="ECO:0000256" key="2">
    <source>
        <dbReference type="ARBA" id="ARBA00023315"/>
    </source>
</evidence>
<feature type="domain" description="N-acetyltransferase" evidence="3">
    <location>
        <begin position="4"/>
        <end position="148"/>
    </location>
</feature>
<dbReference type="SUPFAM" id="SSF55729">
    <property type="entry name" value="Acyl-CoA N-acyltransferases (Nat)"/>
    <property type="match status" value="1"/>
</dbReference>
<dbReference type="PROSITE" id="PS51186">
    <property type="entry name" value="GNAT"/>
    <property type="match status" value="1"/>
</dbReference>
<dbReference type="InterPro" id="IPR016181">
    <property type="entry name" value="Acyl_CoA_acyltransferase"/>
</dbReference>
<proteinExistence type="predicted"/>
<dbReference type="Gene3D" id="3.40.630.30">
    <property type="match status" value="1"/>
</dbReference>
<protein>
    <submittedName>
        <fullName evidence="4">Unannotated protein</fullName>
    </submittedName>
</protein>